<evidence type="ECO:0000313" key="2">
    <source>
        <dbReference type="EMBL" id="PDS26121.1"/>
    </source>
</evidence>
<name>A0A2H3KPQ8_9FLAO</name>
<protein>
    <submittedName>
        <fullName evidence="2">Uncharacterized protein</fullName>
    </submittedName>
</protein>
<keyword evidence="1" id="KW-0472">Membrane</keyword>
<evidence type="ECO:0000313" key="3">
    <source>
        <dbReference type="Proteomes" id="UP000220828"/>
    </source>
</evidence>
<keyword evidence="1" id="KW-0812">Transmembrane</keyword>
<comment type="caution">
    <text evidence="2">The sequence shown here is derived from an EMBL/GenBank/DDBJ whole genome shotgun (WGS) entry which is preliminary data.</text>
</comment>
<organism evidence="2 3">
    <name type="scientific">Flavobacterium branchiophilum</name>
    <dbReference type="NCBI Taxonomy" id="55197"/>
    <lineage>
        <taxon>Bacteria</taxon>
        <taxon>Pseudomonadati</taxon>
        <taxon>Bacteroidota</taxon>
        <taxon>Flavobacteriia</taxon>
        <taxon>Flavobacteriales</taxon>
        <taxon>Flavobacteriaceae</taxon>
        <taxon>Flavobacterium</taxon>
    </lineage>
</organism>
<keyword evidence="1" id="KW-1133">Transmembrane helix</keyword>
<evidence type="ECO:0000256" key="1">
    <source>
        <dbReference type="SAM" id="Phobius"/>
    </source>
</evidence>
<dbReference type="Proteomes" id="UP000220828">
    <property type="component" value="Unassembled WGS sequence"/>
</dbReference>
<gene>
    <name evidence="2" type="ORF">B0A77_03300</name>
</gene>
<dbReference type="EMBL" id="PCMW01000019">
    <property type="protein sequence ID" value="PDS26121.1"/>
    <property type="molecule type" value="Genomic_DNA"/>
</dbReference>
<feature type="transmembrane region" description="Helical" evidence="1">
    <location>
        <begin position="7"/>
        <end position="24"/>
    </location>
</feature>
<dbReference type="AlphaFoldDB" id="A0A2H3KPQ8"/>
<proteinExistence type="predicted"/>
<sequence>MKKYTNDLKTMVEVIIFALLWFIGTTLDSPIVTIISFLFFICYINFMSSIVTERGGCIMSFILLKMIAIQK</sequence>
<accession>A0A2H3KPQ8</accession>
<reference evidence="2 3" key="1">
    <citation type="submission" date="2017-09" db="EMBL/GenBank/DDBJ databases">
        <title>Whole genomes of Flavobacteriaceae.</title>
        <authorList>
            <person name="Stine C."/>
            <person name="Li C."/>
            <person name="Tadesse D."/>
        </authorList>
    </citation>
    <scope>NUCLEOTIDE SEQUENCE [LARGE SCALE GENOMIC DNA]</scope>
    <source>
        <strain evidence="2 3">ATCC 35036</strain>
    </source>
</reference>